<proteinExistence type="predicted"/>
<feature type="transmembrane region" description="Helical" evidence="1">
    <location>
        <begin position="241"/>
        <end position="266"/>
    </location>
</feature>
<feature type="transmembrane region" description="Helical" evidence="1">
    <location>
        <begin position="310"/>
        <end position="328"/>
    </location>
</feature>
<organism evidence="2 3">
    <name type="scientific">Croceimicrobium hydrocarbonivorans</name>
    <dbReference type="NCBI Taxonomy" id="2761580"/>
    <lineage>
        <taxon>Bacteria</taxon>
        <taxon>Pseudomonadati</taxon>
        <taxon>Bacteroidota</taxon>
        <taxon>Flavobacteriia</taxon>
        <taxon>Flavobacteriales</taxon>
        <taxon>Owenweeksiaceae</taxon>
        <taxon>Croceimicrobium</taxon>
    </lineage>
</organism>
<reference evidence="2 3" key="1">
    <citation type="submission" date="2020-08" db="EMBL/GenBank/DDBJ databases">
        <title>Croceimicrobium hydrocarbonivorans gen. nov., sp. nov., a novel marine bacterium isolated from a bacterial consortium that degrades polyethylene terephthalate.</title>
        <authorList>
            <person name="Liu R."/>
        </authorList>
    </citation>
    <scope>NUCLEOTIDE SEQUENCE [LARGE SCALE GENOMIC DNA]</scope>
    <source>
        <strain evidence="2 3">A20-9</strain>
    </source>
</reference>
<name>A0A7H0VJR5_9FLAO</name>
<sequence length="575" mass="67079">MFKRQHKPFNLSLLFLGLLYWAFLWIRAFQNPLVFDEATSFFSYIQSGNFWPGSAYWSANNHFLNSLLSHLVYRLGGMDEWLLRLPNLLAFPLFYGYAWRFLAHFKNRELVVVGLLTLLAAGYPMEFFAYSRGYGLMFAFMMAAAYHIQQLEAKGKLSSSWRFLLFASLGILSNLSWLPLLGFLSLMHIYVLWRKNHSVKTYLLFALNLIPIAYALWMSFELKAHQQLYYGSQNGFLQDSIGSLIQVDFGLIPIFLFQIFILILAWIKRDQISQPFAWFWALSYWLIPLFYILGHWLIDLNFPFDRGLMYWSFWALISALPLASQIWQKAYLGRAYWILACFIPLWFLSPRISLNHSLARSWSKEQIPDSFYQSLADQEVQSLSGSYLLAPQWNYLQVKNGAAIPAFQKSENIASQFRLSFAPLRLSPKYDLIATSPSENLFLLQRKENLFWTNSSHGSIRNLSNHQEGKQLFEWTKDSIPQALQLQLNIQSPEALHKLAIAFQSFDEDGNSIAFEAYEARHYLSPKAGWQEWRLFVVLGTVAPETERMKVFIWNPHSETFSLKDAQWRTLRNAN</sequence>
<keyword evidence="1" id="KW-0472">Membrane</keyword>
<feature type="transmembrane region" description="Helical" evidence="1">
    <location>
        <begin position="334"/>
        <end position="354"/>
    </location>
</feature>
<evidence type="ECO:0008006" key="4">
    <source>
        <dbReference type="Google" id="ProtNLM"/>
    </source>
</evidence>
<dbReference type="RefSeq" id="WP_210760489.1">
    <property type="nucleotide sequence ID" value="NZ_CP060139.1"/>
</dbReference>
<dbReference type="EMBL" id="CP060139">
    <property type="protein sequence ID" value="QNR25963.1"/>
    <property type="molecule type" value="Genomic_DNA"/>
</dbReference>
<keyword evidence="3" id="KW-1185">Reference proteome</keyword>
<accession>A0A7H0VJR5</accession>
<evidence type="ECO:0000313" key="3">
    <source>
        <dbReference type="Proteomes" id="UP000516305"/>
    </source>
</evidence>
<protein>
    <recommendedName>
        <fullName evidence="4">Glycosyltransferase RgtA/B/C/D-like domain-containing protein</fullName>
    </recommendedName>
</protein>
<feature type="transmembrane region" description="Helical" evidence="1">
    <location>
        <begin position="163"/>
        <end position="190"/>
    </location>
</feature>
<feature type="transmembrane region" description="Helical" evidence="1">
    <location>
        <begin position="202"/>
        <end position="220"/>
    </location>
</feature>
<dbReference type="AlphaFoldDB" id="A0A7H0VJR5"/>
<gene>
    <name evidence="2" type="ORF">H4K34_08990</name>
</gene>
<evidence type="ECO:0000256" key="1">
    <source>
        <dbReference type="SAM" id="Phobius"/>
    </source>
</evidence>
<dbReference type="Proteomes" id="UP000516305">
    <property type="component" value="Chromosome"/>
</dbReference>
<dbReference type="KEGG" id="chyd:H4K34_08990"/>
<feature type="transmembrane region" description="Helical" evidence="1">
    <location>
        <begin position="81"/>
        <end position="98"/>
    </location>
</feature>
<feature type="transmembrane region" description="Helical" evidence="1">
    <location>
        <begin position="110"/>
        <end position="128"/>
    </location>
</feature>
<keyword evidence="1" id="KW-0812">Transmembrane</keyword>
<feature type="transmembrane region" description="Helical" evidence="1">
    <location>
        <begin position="278"/>
        <end position="298"/>
    </location>
</feature>
<keyword evidence="1" id="KW-1133">Transmembrane helix</keyword>
<evidence type="ECO:0000313" key="2">
    <source>
        <dbReference type="EMBL" id="QNR25963.1"/>
    </source>
</evidence>